<feature type="domain" description="ABC transporter" evidence="5">
    <location>
        <begin position="15"/>
        <end position="260"/>
    </location>
</feature>
<dbReference type="InterPro" id="IPR050319">
    <property type="entry name" value="ABC_transp_ATP-bind"/>
</dbReference>
<keyword evidence="2" id="KW-0813">Transport</keyword>
<evidence type="ECO:0000256" key="3">
    <source>
        <dbReference type="ARBA" id="ARBA00022741"/>
    </source>
</evidence>
<dbReference type="PANTHER" id="PTHR43776:SF7">
    <property type="entry name" value="D,D-DIPEPTIDE TRANSPORT ATP-BINDING PROTEIN DDPF-RELATED"/>
    <property type="match status" value="1"/>
</dbReference>
<dbReference type="Pfam" id="PF00005">
    <property type="entry name" value="ABC_tran"/>
    <property type="match status" value="2"/>
</dbReference>
<dbReference type="GO" id="GO:0005524">
    <property type="term" value="F:ATP binding"/>
    <property type="evidence" value="ECO:0007669"/>
    <property type="project" value="UniProtKB-KW"/>
</dbReference>
<dbReference type="EMBL" id="BAAABY010000004">
    <property type="protein sequence ID" value="GAA0444473.1"/>
    <property type="molecule type" value="Genomic_DNA"/>
</dbReference>
<comment type="similarity">
    <text evidence="1">Belongs to the ABC transporter superfamily.</text>
</comment>
<dbReference type="Proteomes" id="UP001500909">
    <property type="component" value="Unassembled WGS sequence"/>
</dbReference>
<reference evidence="7" key="1">
    <citation type="journal article" date="2019" name="Int. J. Syst. Evol. Microbiol.">
        <title>The Global Catalogue of Microorganisms (GCM) 10K type strain sequencing project: providing services to taxonomists for standard genome sequencing and annotation.</title>
        <authorList>
            <consortium name="The Broad Institute Genomics Platform"/>
            <consortium name="The Broad Institute Genome Sequencing Center for Infectious Disease"/>
            <person name="Wu L."/>
            <person name="Ma J."/>
        </authorList>
    </citation>
    <scope>NUCLEOTIDE SEQUENCE [LARGE SCALE GENOMIC DNA]</scope>
    <source>
        <strain evidence="7">JCM 4805</strain>
    </source>
</reference>
<dbReference type="PROSITE" id="PS50893">
    <property type="entry name" value="ABC_TRANSPORTER_2"/>
    <property type="match status" value="2"/>
</dbReference>
<evidence type="ECO:0000256" key="2">
    <source>
        <dbReference type="ARBA" id="ARBA00022448"/>
    </source>
</evidence>
<dbReference type="Gene3D" id="3.40.50.300">
    <property type="entry name" value="P-loop containing nucleotide triphosphate hydrolases"/>
    <property type="match status" value="2"/>
</dbReference>
<keyword evidence="7" id="KW-1185">Reference proteome</keyword>
<proteinExistence type="inferred from homology"/>
<evidence type="ECO:0000259" key="5">
    <source>
        <dbReference type="PROSITE" id="PS50893"/>
    </source>
</evidence>
<name>A0ABP3J772_9ACTN</name>
<gene>
    <name evidence="6" type="ORF">GCM10010361_05450</name>
</gene>
<protein>
    <submittedName>
        <fullName evidence="6">ABC transporter ATP-binding protein</fullName>
    </submittedName>
</protein>
<evidence type="ECO:0000256" key="4">
    <source>
        <dbReference type="ARBA" id="ARBA00022840"/>
    </source>
</evidence>
<dbReference type="PROSITE" id="PS00211">
    <property type="entry name" value="ABC_TRANSPORTER_1"/>
    <property type="match status" value="2"/>
</dbReference>
<dbReference type="SMART" id="SM00382">
    <property type="entry name" value="AAA"/>
    <property type="match status" value="2"/>
</dbReference>
<feature type="domain" description="ABC transporter" evidence="5">
    <location>
        <begin position="288"/>
        <end position="527"/>
    </location>
</feature>
<evidence type="ECO:0000256" key="1">
    <source>
        <dbReference type="ARBA" id="ARBA00005417"/>
    </source>
</evidence>
<dbReference type="InterPro" id="IPR003593">
    <property type="entry name" value="AAA+_ATPase"/>
</dbReference>
<accession>A0ABP3J772</accession>
<dbReference type="InterPro" id="IPR017871">
    <property type="entry name" value="ABC_transporter-like_CS"/>
</dbReference>
<dbReference type="InterPro" id="IPR003439">
    <property type="entry name" value="ABC_transporter-like_ATP-bd"/>
</dbReference>
<evidence type="ECO:0000313" key="7">
    <source>
        <dbReference type="Proteomes" id="UP001500909"/>
    </source>
</evidence>
<dbReference type="SUPFAM" id="SSF52540">
    <property type="entry name" value="P-loop containing nucleoside triphosphate hydrolases"/>
    <property type="match status" value="2"/>
</dbReference>
<evidence type="ECO:0000313" key="6">
    <source>
        <dbReference type="EMBL" id="GAA0444473.1"/>
    </source>
</evidence>
<comment type="caution">
    <text evidence="6">The sequence shown here is derived from an EMBL/GenBank/DDBJ whole genome shotgun (WGS) entry which is preliminary data.</text>
</comment>
<organism evidence="6 7">
    <name type="scientific">Streptomyces olivaceiscleroticus</name>
    <dbReference type="NCBI Taxonomy" id="68245"/>
    <lineage>
        <taxon>Bacteria</taxon>
        <taxon>Bacillati</taxon>
        <taxon>Actinomycetota</taxon>
        <taxon>Actinomycetes</taxon>
        <taxon>Kitasatosporales</taxon>
        <taxon>Streptomycetaceae</taxon>
        <taxon>Streptomyces</taxon>
    </lineage>
</organism>
<keyword evidence="3" id="KW-0547">Nucleotide-binding</keyword>
<dbReference type="InterPro" id="IPR027417">
    <property type="entry name" value="P-loop_NTPase"/>
</dbReference>
<dbReference type="PANTHER" id="PTHR43776">
    <property type="entry name" value="TRANSPORT ATP-BINDING PROTEIN"/>
    <property type="match status" value="1"/>
</dbReference>
<keyword evidence="4 6" id="KW-0067">ATP-binding</keyword>
<sequence length="539" mass="57502">MNGPESLYATKAPVAEIEDLRVVMPEGARGGAGEAPGTRALVDGVSLRLYAGRITALVGASGSGKTTTAAALLGEYPAGAHVTGTVRVPEGPVGYVPQHPAAALNPARRVDALLRDIARARVRDLPRRDRRTAVTERVLHACAEAQLTDAETLLRRYPHQLSGGQQQRVVLAQALLTGARVVIADEPTTGQDALTKRRIVDQLAAVARQGIAVLLLSHDLDVVHALADDLHIMRAGRILEAGPTRHVRAAPRHPWTRALLAPEPASYARADPPEPTDTAADNAPAPLLRIRSLTARHHRTPVLRLPDLSLRPGECLAVVGRSGSGKTTLGRCVAGLHRAYDGEIRLDGATLPRSLRARSRAQLAAVQYVFQDARAAFDEHRPVLDQVARTAVRLRDVPTADALAEAADTLAALGLPVALVRRHPQQLSGGELQRAALARALLAHPRVLVCDEITSGLDTLTRRSLLTHLTGLLRTRPELSLVLITHDRDTAALADRTAVLDNGRLAEHGPTARLLEAPTHPTTAALLRPPESWAAEAPA</sequence>